<feature type="domain" description="TGS" evidence="15">
    <location>
        <begin position="1"/>
        <end position="61"/>
    </location>
</feature>
<dbReference type="OrthoDB" id="9802304at2"/>
<reference evidence="16 17" key="1">
    <citation type="submission" date="2018-12" db="EMBL/GenBank/DDBJ databases">
        <authorList>
            <consortium name="Pathogen Informatics"/>
        </authorList>
    </citation>
    <scope>NUCLEOTIDE SEQUENCE [LARGE SCALE GENOMIC DNA]</scope>
    <source>
        <strain evidence="16 17">NCTC10296</strain>
    </source>
</reference>
<comment type="catalytic activity">
    <reaction evidence="12 13">
        <text>tRNA(Thr) + L-threonine + ATP = L-threonyl-tRNA(Thr) + AMP + diphosphate + H(+)</text>
        <dbReference type="Rhea" id="RHEA:24624"/>
        <dbReference type="Rhea" id="RHEA-COMP:9670"/>
        <dbReference type="Rhea" id="RHEA-COMP:9704"/>
        <dbReference type="ChEBI" id="CHEBI:15378"/>
        <dbReference type="ChEBI" id="CHEBI:30616"/>
        <dbReference type="ChEBI" id="CHEBI:33019"/>
        <dbReference type="ChEBI" id="CHEBI:57926"/>
        <dbReference type="ChEBI" id="CHEBI:78442"/>
        <dbReference type="ChEBI" id="CHEBI:78534"/>
        <dbReference type="ChEBI" id="CHEBI:456215"/>
        <dbReference type="EC" id="6.1.1.3"/>
    </reaction>
</comment>
<dbReference type="GO" id="GO:0046872">
    <property type="term" value="F:metal ion binding"/>
    <property type="evidence" value="ECO:0007669"/>
    <property type="project" value="UniProtKB-KW"/>
</dbReference>
<dbReference type="EMBL" id="LR134313">
    <property type="protein sequence ID" value="VEF02914.1"/>
    <property type="molecule type" value="Genomic_DNA"/>
</dbReference>
<keyword evidence="11 13" id="KW-0030">Aminoacyl-tRNA synthetase</keyword>
<proteinExistence type="inferred from homology"/>
<dbReference type="InterPro" id="IPR002320">
    <property type="entry name" value="Thr-tRNA-ligase_IIa"/>
</dbReference>
<feature type="binding site" evidence="13">
    <location>
        <position position="510"/>
    </location>
    <ligand>
        <name>Zn(2+)</name>
        <dbReference type="ChEBI" id="CHEBI:29105"/>
        <note>catalytic</note>
    </ligand>
</feature>
<dbReference type="InterPro" id="IPR006195">
    <property type="entry name" value="aa-tRNA-synth_II"/>
</dbReference>
<evidence type="ECO:0000256" key="7">
    <source>
        <dbReference type="ARBA" id="ARBA00022833"/>
    </source>
</evidence>
<evidence type="ECO:0000256" key="12">
    <source>
        <dbReference type="ARBA" id="ARBA00049515"/>
    </source>
</evidence>
<dbReference type="PROSITE" id="PS50862">
    <property type="entry name" value="AA_TRNA_LIGASE_II"/>
    <property type="match status" value="1"/>
</dbReference>
<dbReference type="Gene3D" id="3.30.930.10">
    <property type="entry name" value="Bira Bifunctional Protein, Domain 2"/>
    <property type="match status" value="1"/>
</dbReference>
<evidence type="ECO:0000259" key="14">
    <source>
        <dbReference type="PROSITE" id="PS50862"/>
    </source>
</evidence>
<dbReference type="STRING" id="493.BWD07_05345"/>
<dbReference type="Proteomes" id="UP000279284">
    <property type="component" value="Chromosome"/>
</dbReference>
<evidence type="ECO:0000256" key="8">
    <source>
        <dbReference type="ARBA" id="ARBA00022840"/>
    </source>
</evidence>
<dbReference type="CDD" id="cd01667">
    <property type="entry name" value="TGS_ThrRS"/>
    <property type="match status" value="1"/>
</dbReference>
<comment type="similarity">
    <text evidence="1 13">Belongs to the class-II aminoacyl-tRNA synthetase family.</text>
</comment>
<dbReference type="FunFam" id="3.30.54.20:FF:000002">
    <property type="entry name" value="Threonine--tRNA ligase"/>
    <property type="match status" value="1"/>
</dbReference>
<keyword evidence="3 13" id="KW-0820">tRNA-binding</keyword>
<dbReference type="Pfam" id="PF07973">
    <property type="entry name" value="tRNA_SAD"/>
    <property type="match status" value="1"/>
</dbReference>
<dbReference type="KEGG" id="nci:NCTC10296_02043"/>
<dbReference type="AlphaFoldDB" id="A0A1X3CY91"/>
<dbReference type="GO" id="GO:0004829">
    <property type="term" value="F:threonine-tRNA ligase activity"/>
    <property type="evidence" value="ECO:0007669"/>
    <property type="project" value="UniProtKB-UniRule"/>
</dbReference>
<evidence type="ECO:0000313" key="17">
    <source>
        <dbReference type="Proteomes" id="UP000279284"/>
    </source>
</evidence>
<dbReference type="FunFam" id="3.30.980.10:FF:000005">
    <property type="entry name" value="Threonyl-tRNA synthetase, mitochondrial"/>
    <property type="match status" value="1"/>
</dbReference>
<dbReference type="Gene3D" id="3.40.50.800">
    <property type="entry name" value="Anticodon-binding domain"/>
    <property type="match status" value="1"/>
</dbReference>
<dbReference type="Pfam" id="PF00587">
    <property type="entry name" value="tRNA-synt_2b"/>
    <property type="match status" value="1"/>
</dbReference>
<dbReference type="Gene3D" id="3.30.980.10">
    <property type="entry name" value="Threonyl-trna Synthetase, Chain A, domain 2"/>
    <property type="match status" value="1"/>
</dbReference>
<keyword evidence="10 13" id="KW-0648">Protein biosynthesis</keyword>
<evidence type="ECO:0000256" key="2">
    <source>
        <dbReference type="ARBA" id="ARBA00022490"/>
    </source>
</evidence>
<dbReference type="PROSITE" id="PS51880">
    <property type="entry name" value="TGS"/>
    <property type="match status" value="1"/>
</dbReference>
<dbReference type="CDD" id="cd00860">
    <property type="entry name" value="ThrRS_anticodon"/>
    <property type="match status" value="1"/>
</dbReference>
<keyword evidence="7 13" id="KW-0862">Zinc</keyword>
<evidence type="ECO:0000256" key="13">
    <source>
        <dbReference type="HAMAP-Rule" id="MF_00184"/>
    </source>
</evidence>
<evidence type="ECO:0000313" key="16">
    <source>
        <dbReference type="EMBL" id="VEF02914.1"/>
    </source>
</evidence>
<gene>
    <name evidence="13 16" type="primary">thrS</name>
    <name evidence="16" type="ORF">NCTC10296_02043</name>
</gene>
<comment type="subunit">
    <text evidence="13">Homodimer.</text>
</comment>
<dbReference type="InterPro" id="IPR002314">
    <property type="entry name" value="aa-tRNA-synt_IIb"/>
</dbReference>
<dbReference type="GO" id="GO:0000049">
    <property type="term" value="F:tRNA binding"/>
    <property type="evidence" value="ECO:0007669"/>
    <property type="project" value="UniProtKB-KW"/>
</dbReference>
<accession>A0A1X3CY91</accession>
<dbReference type="PANTHER" id="PTHR11451:SF44">
    <property type="entry name" value="THREONINE--TRNA LIGASE, CHLOROPLASTIC_MITOCHONDRIAL 2"/>
    <property type="match status" value="1"/>
</dbReference>
<evidence type="ECO:0000256" key="1">
    <source>
        <dbReference type="ARBA" id="ARBA00008226"/>
    </source>
</evidence>
<dbReference type="InterPro" id="IPR004154">
    <property type="entry name" value="Anticodon-bd"/>
</dbReference>
<dbReference type="InterPro" id="IPR012947">
    <property type="entry name" value="tRNA_SAD"/>
</dbReference>
<keyword evidence="6 13" id="KW-0547">Nucleotide-binding</keyword>
<feature type="domain" description="Aminoacyl-transfer RNA synthetases class-II family profile" evidence="14">
    <location>
        <begin position="242"/>
        <end position="533"/>
    </location>
</feature>
<keyword evidence="8 13" id="KW-0067">ATP-binding</keyword>
<keyword evidence="17" id="KW-1185">Reference proteome</keyword>
<keyword evidence="4 13" id="KW-0436">Ligase</keyword>
<evidence type="ECO:0000256" key="10">
    <source>
        <dbReference type="ARBA" id="ARBA00022917"/>
    </source>
</evidence>
<feature type="region of interest" description="Catalytic" evidence="13">
    <location>
        <begin position="242"/>
        <end position="533"/>
    </location>
</feature>
<evidence type="ECO:0000256" key="4">
    <source>
        <dbReference type="ARBA" id="ARBA00022598"/>
    </source>
</evidence>
<keyword evidence="5 13" id="KW-0479">Metal-binding</keyword>
<dbReference type="SUPFAM" id="SSF55186">
    <property type="entry name" value="ThrRS/AlaRS common domain"/>
    <property type="match status" value="1"/>
</dbReference>
<dbReference type="RefSeq" id="WP_085416344.1">
    <property type="nucleotide sequence ID" value="NZ_CAUJPY010000004.1"/>
</dbReference>
<dbReference type="FunFam" id="3.10.20.30:FF:000005">
    <property type="entry name" value="Threonine--tRNA ligase"/>
    <property type="match status" value="1"/>
</dbReference>
<protein>
    <recommendedName>
        <fullName evidence="13">Threonine--tRNA ligase</fullName>
        <ecNumber evidence="13">6.1.1.3</ecNumber>
    </recommendedName>
    <alternativeName>
        <fullName evidence="13">Threonyl-tRNA synthetase</fullName>
        <shortName evidence="13">ThrRS</shortName>
    </alternativeName>
</protein>
<dbReference type="GO" id="GO:0005524">
    <property type="term" value="F:ATP binding"/>
    <property type="evidence" value="ECO:0007669"/>
    <property type="project" value="UniProtKB-UniRule"/>
</dbReference>
<dbReference type="InterPro" id="IPR012676">
    <property type="entry name" value="TGS-like"/>
</dbReference>
<dbReference type="PRINTS" id="PR01047">
    <property type="entry name" value="TRNASYNTHTHR"/>
</dbReference>
<keyword evidence="9 13" id="KW-0694">RNA-binding</keyword>
<evidence type="ECO:0000256" key="6">
    <source>
        <dbReference type="ARBA" id="ARBA00022741"/>
    </source>
</evidence>
<dbReference type="Pfam" id="PF03129">
    <property type="entry name" value="HGTP_anticodon"/>
    <property type="match status" value="1"/>
</dbReference>
<dbReference type="NCBIfam" id="TIGR00418">
    <property type="entry name" value="thrS"/>
    <property type="match status" value="1"/>
</dbReference>
<dbReference type="PANTHER" id="PTHR11451">
    <property type="entry name" value="THREONINE-TRNA LIGASE"/>
    <property type="match status" value="1"/>
</dbReference>
<dbReference type="SUPFAM" id="SSF81271">
    <property type="entry name" value="TGS-like"/>
    <property type="match status" value="1"/>
</dbReference>
<dbReference type="HAMAP" id="MF_00184">
    <property type="entry name" value="Thr_tRNA_synth"/>
    <property type="match status" value="1"/>
</dbReference>
<feature type="binding site" evidence="13">
    <location>
        <position position="384"/>
    </location>
    <ligand>
        <name>Zn(2+)</name>
        <dbReference type="ChEBI" id="CHEBI:29105"/>
        <note>catalytic</note>
    </ligand>
</feature>
<dbReference type="Gene3D" id="3.10.20.30">
    <property type="match status" value="1"/>
</dbReference>
<dbReference type="GO" id="GO:0006435">
    <property type="term" value="P:threonyl-tRNA aminoacylation"/>
    <property type="evidence" value="ECO:0007669"/>
    <property type="project" value="UniProtKB-UniRule"/>
</dbReference>
<dbReference type="GO" id="GO:0005829">
    <property type="term" value="C:cytosol"/>
    <property type="evidence" value="ECO:0007669"/>
    <property type="project" value="TreeGrafter"/>
</dbReference>
<dbReference type="InterPro" id="IPR036621">
    <property type="entry name" value="Anticodon-bd_dom_sf"/>
</dbReference>
<dbReference type="Gene3D" id="3.30.54.20">
    <property type="match status" value="1"/>
</dbReference>
<feature type="binding site" evidence="13">
    <location>
        <position position="333"/>
    </location>
    <ligand>
        <name>Zn(2+)</name>
        <dbReference type="ChEBI" id="CHEBI:29105"/>
        <note>catalytic</note>
    </ligand>
</feature>
<organism evidence="16 17">
    <name type="scientific">Neisseria canis</name>
    <dbReference type="NCBI Taxonomy" id="493"/>
    <lineage>
        <taxon>Bacteria</taxon>
        <taxon>Pseudomonadati</taxon>
        <taxon>Pseudomonadota</taxon>
        <taxon>Betaproteobacteria</taxon>
        <taxon>Neisseriales</taxon>
        <taxon>Neisseriaceae</taxon>
        <taxon>Neisseria</taxon>
    </lineage>
</organism>
<evidence type="ECO:0000256" key="9">
    <source>
        <dbReference type="ARBA" id="ARBA00022884"/>
    </source>
</evidence>
<dbReference type="InterPro" id="IPR045864">
    <property type="entry name" value="aa-tRNA-synth_II/BPL/LPL"/>
</dbReference>
<dbReference type="SUPFAM" id="SSF55681">
    <property type="entry name" value="Class II aaRS and biotin synthetases"/>
    <property type="match status" value="1"/>
</dbReference>
<comment type="cofactor">
    <cofactor evidence="13">
        <name>Zn(2+)</name>
        <dbReference type="ChEBI" id="CHEBI:29105"/>
    </cofactor>
    <text evidence="13">Binds 1 zinc ion per subunit.</text>
</comment>
<dbReference type="InterPro" id="IPR047246">
    <property type="entry name" value="ThrRS_anticodon"/>
</dbReference>
<dbReference type="InterPro" id="IPR012675">
    <property type="entry name" value="Beta-grasp_dom_sf"/>
</dbReference>
<dbReference type="InterPro" id="IPR018163">
    <property type="entry name" value="Thr/Ala-tRNA-synth_IIc_edit"/>
</dbReference>
<dbReference type="SUPFAM" id="SSF52954">
    <property type="entry name" value="Class II aaRS ABD-related"/>
    <property type="match status" value="1"/>
</dbReference>
<dbReference type="Pfam" id="PF02824">
    <property type="entry name" value="TGS"/>
    <property type="match status" value="1"/>
</dbReference>
<dbReference type="EC" id="6.1.1.3" evidence="13"/>
<comment type="subcellular location">
    <subcellularLocation>
        <location evidence="13">Cytoplasm</location>
    </subcellularLocation>
</comment>
<evidence type="ECO:0000256" key="5">
    <source>
        <dbReference type="ARBA" id="ARBA00022723"/>
    </source>
</evidence>
<evidence type="ECO:0000259" key="15">
    <source>
        <dbReference type="PROSITE" id="PS51880"/>
    </source>
</evidence>
<evidence type="ECO:0000256" key="11">
    <source>
        <dbReference type="ARBA" id="ARBA00023146"/>
    </source>
</evidence>
<name>A0A1X3CY91_9NEIS</name>
<dbReference type="SMART" id="SM00863">
    <property type="entry name" value="tRNA_SAD"/>
    <property type="match status" value="1"/>
</dbReference>
<dbReference type="FunFam" id="3.30.930.10:FF:000002">
    <property type="entry name" value="Threonine--tRNA ligase"/>
    <property type="match status" value="1"/>
</dbReference>
<keyword evidence="2 13" id="KW-0963">Cytoplasm</keyword>
<dbReference type="InterPro" id="IPR004095">
    <property type="entry name" value="TGS"/>
</dbReference>
<dbReference type="FunFam" id="3.40.50.800:FF:000001">
    <property type="entry name" value="Threonine--tRNA ligase"/>
    <property type="match status" value="1"/>
</dbReference>
<evidence type="ECO:0000256" key="3">
    <source>
        <dbReference type="ARBA" id="ARBA00022555"/>
    </source>
</evidence>
<dbReference type="CDD" id="cd00771">
    <property type="entry name" value="ThrRS_core"/>
    <property type="match status" value="1"/>
</dbReference>
<sequence>MLNITLPDGSVRQYEAPVTVAQIAASIGSGLAKATVAGKVNGVLVDACDPINQDASVQIITPKDSEGVEIIRHSCAHLVGHAVKQLYPDAKMVIGPVIEEGFYYDIATEKPFTPEDVAAIEARMKELIAQDYDVIKVMTPRDETVKTFQDRGEEYKLRLIEDMPEVQAMGLYHHQEYVDMCRGPHVPNTRFLKHFKLTKLAGAYWRGDSNNEMLQRIYGTAWATKEDLKAYITRMEEAEKRDHRKLGKQLDLFHLQDEAPGMVFWHPRGWTLWQVIEQHMRKELEAAGYQEIKTPLMMDKTFWEKSGHWENYQENMFVTESEKRTYAVKPMNCPGHVQIFNHTLRSYRDLPMRLAEFGSCHRNEPSGALHGLMRVRGFVQDDAHIFCTEEQITQEAKAFNELVMKVYKQFGFDNVSVKLSLRPEKRAGSDETWDKAEQGLREALTACGIEWEELPGEGAFYGPKVEYHIKDAIGRSWQCGTIQLDFVLPERLGAEYVTEDNGRARPVMLHRAILGSMERFIGILIENHAGSFPLWLAPVQMVVMNITEKQADYCREVVKKLHAAGFRAELDLRNEKIGYKIRDNSQYRYPYQIVVGDKEKENGHVAVRRKAEDLGSLSVDEFINRLNEELKAEF</sequence>
<dbReference type="InterPro" id="IPR033728">
    <property type="entry name" value="ThrRS_core"/>
</dbReference>